<name>D3PYI4_STANL</name>
<protein>
    <submittedName>
        <fullName evidence="2">GCN5-related N-acetyltransferase</fullName>
    </submittedName>
</protein>
<dbReference type="Proteomes" id="UP000000844">
    <property type="component" value="Chromosome"/>
</dbReference>
<dbReference type="CDD" id="cd04301">
    <property type="entry name" value="NAT_SF"/>
    <property type="match status" value="1"/>
</dbReference>
<dbReference type="RefSeq" id="WP_013017122.1">
    <property type="nucleotide sequence ID" value="NC_013947.1"/>
</dbReference>
<dbReference type="HOGENOM" id="CLU_762138_0_0_11"/>
<evidence type="ECO:0000259" key="1">
    <source>
        <dbReference type="PROSITE" id="PS51186"/>
    </source>
</evidence>
<organism evidence="2 3">
    <name type="scientific">Stackebrandtia nassauensis (strain DSM 44728 / CIP 108903 / NRRL B-16338 / NBRC 102104 / LLR-40K-21)</name>
    <dbReference type="NCBI Taxonomy" id="446470"/>
    <lineage>
        <taxon>Bacteria</taxon>
        <taxon>Bacillati</taxon>
        <taxon>Actinomycetota</taxon>
        <taxon>Actinomycetes</taxon>
        <taxon>Glycomycetales</taxon>
        <taxon>Glycomycetaceae</taxon>
        <taxon>Stackebrandtia</taxon>
    </lineage>
</organism>
<dbReference type="KEGG" id="sna:Snas_1855"/>
<dbReference type="InterPro" id="IPR016181">
    <property type="entry name" value="Acyl_CoA_acyltransferase"/>
</dbReference>
<dbReference type="SUPFAM" id="SSF55729">
    <property type="entry name" value="Acyl-CoA N-acyltransferases (Nat)"/>
    <property type="match status" value="2"/>
</dbReference>
<evidence type="ECO:0000313" key="2">
    <source>
        <dbReference type="EMBL" id="ADD41551.1"/>
    </source>
</evidence>
<dbReference type="PROSITE" id="PS51186">
    <property type="entry name" value="GNAT"/>
    <property type="match status" value="2"/>
</dbReference>
<feature type="domain" description="N-acetyltransferase" evidence="1">
    <location>
        <begin position="19"/>
        <end position="176"/>
    </location>
</feature>
<evidence type="ECO:0000313" key="3">
    <source>
        <dbReference type="Proteomes" id="UP000000844"/>
    </source>
</evidence>
<reference evidence="2 3" key="1">
    <citation type="journal article" date="2009" name="Stand. Genomic Sci.">
        <title>Complete genome sequence of Stackebrandtia nassauensis type strain (LLR-40K-21).</title>
        <authorList>
            <person name="Munk C."/>
            <person name="Lapidus A."/>
            <person name="Copeland A."/>
            <person name="Jando M."/>
            <person name="Mayilraj S."/>
            <person name="Glavina Del Rio T."/>
            <person name="Nolan M."/>
            <person name="Chen F."/>
            <person name="Lucas S."/>
            <person name="Tice H."/>
            <person name="Cheng J.F."/>
            <person name="Han C."/>
            <person name="Detter J.C."/>
            <person name="Bruce D."/>
            <person name="Goodwin L."/>
            <person name="Chain P."/>
            <person name="Pitluck S."/>
            <person name="Goker M."/>
            <person name="Ovchinikova G."/>
            <person name="Pati A."/>
            <person name="Ivanova N."/>
            <person name="Mavromatis K."/>
            <person name="Chen A."/>
            <person name="Palaniappan K."/>
            <person name="Land M."/>
            <person name="Hauser L."/>
            <person name="Chang Y.J."/>
            <person name="Jeffries C.D."/>
            <person name="Bristow J."/>
            <person name="Eisen J.A."/>
            <person name="Markowitz V."/>
            <person name="Hugenholtz P."/>
            <person name="Kyrpides N.C."/>
            <person name="Klenk H.P."/>
        </authorList>
    </citation>
    <scope>NUCLEOTIDE SEQUENCE [LARGE SCALE GENOMIC DNA]</scope>
    <source>
        <strain evidence="3">DSM 44728 / CIP 108903 / NRRL B-16338 / NBRC 102104 / LLR-40K-21</strain>
    </source>
</reference>
<dbReference type="InterPro" id="IPR051908">
    <property type="entry name" value="Ribosomal_N-acetyltransferase"/>
</dbReference>
<dbReference type="InterPro" id="IPR000182">
    <property type="entry name" value="GNAT_dom"/>
</dbReference>
<dbReference type="GO" id="GO:0008999">
    <property type="term" value="F:protein-N-terminal-alanine acetyltransferase activity"/>
    <property type="evidence" value="ECO:0007669"/>
    <property type="project" value="TreeGrafter"/>
</dbReference>
<dbReference type="STRING" id="446470.Snas_1855"/>
<keyword evidence="3" id="KW-1185">Reference proteome</keyword>
<dbReference type="GO" id="GO:1990189">
    <property type="term" value="F:protein N-terminal-serine acetyltransferase activity"/>
    <property type="evidence" value="ECO:0007669"/>
    <property type="project" value="TreeGrafter"/>
</dbReference>
<accession>D3PYI4</accession>
<dbReference type="Gene3D" id="3.40.630.30">
    <property type="match status" value="2"/>
</dbReference>
<dbReference type="PANTHER" id="PTHR43441">
    <property type="entry name" value="RIBOSOMAL-PROTEIN-SERINE ACETYLTRANSFERASE"/>
    <property type="match status" value="1"/>
</dbReference>
<gene>
    <name evidence="2" type="ordered locus">Snas_1855</name>
</gene>
<dbReference type="eggNOG" id="COG1670">
    <property type="taxonomic scope" value="Bacteria"/>
</dbReference>
<dbReference type="AlphaFoldDB" id="D3PYI4"/>
<dbReference type="Pfam" id="PF13302">
    <property type="entry name" value="Acetyltransf_3"/>
    <property type="match status" value="2"/>
</dbReference>
<feature type="domain" description="N-acetyltransferase" evidence="1">
    <location>
        <begin position="208"/>
        <end position="375"/>
    </location>
</feature>
<keyword evidence="2" id="KW-0808">Transferase</keyword>
<proteinExistence type="predicted"/>
<sequence length="377" mass="41376">MNNLTDERFPVTEWDFDDLRLRLYRESDADDVAAAGRDPLARKYLLRLPDPYTTEDALEYIRDVAAGAWTSGRAQWAIADAKTDRVLGGIGVPRIQPAFNSAEIGYVVAPWARGRNIASRATAEVAEFLFRHGVARIELHIMVGNVASQRAAFKAGFTVDGKHRQAIPTREGTQADKWVFSRVPGDPPGPVARAIPDLPDGRLTDGVVTLRRLGPEDVEDHFAHRSLAEVWGRSVPPVEPDRRFTEQICEFGAAEQWLHGANAFMSIRDAQTDAYAGDFGVHVQMGPPGEVMLSYALGRQVRGRGFATRAVRLASAWAIAELGARRVMAGTAADNVASQKVLERAGFTREGVQRALLPGINGTRVDNVCWSLLPEEL</sequence>
<dbReference type="GO" id="GO:0005737">
    <property type="term" value="C:cytoplasm"/>
    <property type="evidence" value="ECO:0007669"/>
    <property type="project" value="TreeGrafter"/>
</dbReference>
<dbReference type="EMBL" id="CP001778">
    <property type="protein sequence ID" value="ADD41551.1"/>
    <property type="molecule type" value="Genomic_DNA"/>
</dbReference>
<dbReference type="PANTHER" id="PTHR43441:SF10">
    <property type="entry name" value="ACETYLTRANSFERASE"/>
    <property type="match status" value="1"/>
</dbReference>